<name>A0ABT0U511_9BACT</name>
<proteinExistence type="predicted"/>
<evidence type="ECO:0000313" key="2">
    <source>
        <dbReference type="Proteomes" id="UP001202961"/>
    </source>
</evidence>
<keyword evidence="2" id="KW-1185">Reference proteome</keyword>
<comment type="caution">
    <text evidence="1">The sequence shown here is derived from an EMBL/GenBank/DDBJ whole genome shotgun (WGS) entry which is preliminary data.</text>
</comment>
<accession>A0ABT0U511</accession>
<evidence type="ECO:0000313" key="1">
    <source>
        <dbReference type="EMBL" id="MCM2371882.1"/>
    </source>
</evidence>
<dbReference type="RefSeq" id="WP_250929515.1">
    <property type="nucleotide sequence ID" value="NZ_JAMQBK010000039.1"/>
</dbReference>
<gene>
    <name evidence="1" type="ORF">NB063_14830</name>
</gene>
<dbReference type="EMBL" id="JAMQBK010000039">
    <property type="protein sequence ID" value="MCM2371882.1"/>
    <property type="molecule type" value="Genomic_DNA"/>
</dbReference>
<dbReference type="Proteomes" id="UP001202961">
    <property type="component" value="Unassembled WGS sequence"/>
</dbReference>
<reference evidence="1 2" key="1">
    <citation type="journal article" date="2022" name="Syst. Appl. Microbiol.">
        <title>Rhodopirellula aestuarii sp. nov., a novel member of the genus Rhodopirellula isolated from brackish sediments collected in the Tagus River estuary, Portugal.</title>
        <authorList>
            <person name="Vitorino I.R."/>
            <person name="Klimek D."/>
            <person name="Calusinska M."/>
            <person name="Lobo-da-Cunha A."/>
            <person name="Vasconcelos V."/>
            <person name="Lage O.M."/>
        </authorList>
    </citation>
    <scope>NUCLEOTIDE SEQUENCE [LARGE SCALE GENOMIC DNA]</scope>
    <source>
        <strain evidence="1 2">ICT_H3.1</strain>
    </source>
</reference>
<protein>
    <submittedName>
        <fullName evidence="1">Uncharacterized protein</fullName>
    </submittedName>
</protein>
<sequence length="98" mass="10867">MDETLEIVVGRSGTVRMVYDEAFDGRCLGHPSIRRGSEVEPTADGQWTADLSRVGGPRLGPFSFRSEALAAEVTWLRRHWLVRDDSVFPSHPTPGDSL</sequence>
<organism evidence="1 2">
    <name type="scientific">Aporhodopirellula aestuarii</name>
    <dbReference type="NCBI Taxonomy" id="2950107"/>
    <lineage>
        <taxon>Bacteria</taxon>
        <taxon>Pseudomonadati</taxon>
        <taxon>Planctomycetota</taxon>
        <taxon>Planctomycetia</taxon>
        <taxon>Pirellulales</taxon>
        <taxon>Pirellulaceae</taxon>
        <taxon>Aporhodopirellula</taxon>
    </lineage>
</organism>